<evidence type="ECO:0000313" key="2">
    <source>
        <dbReference type="Proteomes" id="UP000290204"/>
    </source>
</evidence>
<dbReference type="EMBL" id="SDHW01000009">
    <property type="protein sequence ID" value="RXK57574.1"/>
    <property type="molecule type" value="Genomic_DNA"/>
</dbReference>
<dbReference type="AlphaFoldDB" id="A0A4Q1CDC2"/>
<name>A0A4Q1CDC2_9BACT</name>
<dbReference type="Proteomes" id="UP000290204">
    <property type="component" value="Unassembled WGS sequence"/>
</dbReference>
<evidence type="ECO:0000313" key="1">
    <source>
        <dbReference type="EMBL" id="RXK57574.1"/>
    </source>
</evidence>
<sequence>MALSNARLKGNLKTLFENMEANGDTRDEQLDWFCGELAKVLIDEIKELRIQYSAGLVAPSGGGAVTGTITHTVN</sequence>
<accession>A0A4Q1CDC2</accession>
<dbReference type="RefSeq" id="WP_129132826.1">
    <property type="nucleotide sequence ID" value="NZ_SDHW01000009.1"/>
</dbReference>
<keyword evidence="2" id="KW-1185">Reference proteome</keyword>
<gene>
    <name evidence="1" type="ORF">ESA94_20460</name>
</gene>
<organism evidence="1 2">
    <name type="scientific">Lacibacter luteus</name>
    <dbReference type="NCBI Taxonomy" id="2508719"/>
    <lineage>
        <taxon>Bacteria</taxon>
        <taxon>Pseudomonadati</taxon>
        <taxon>Bacteroidota</taxon>
        <taxon>Chitinophagia</taxon>
        <taxon>Chitinophagales</taxon>
        <taxon>Chitinophagaceae</taxon>
        <taxon>Lacibacter</taxon>
    </lineage>
</organism>
<dbReference type="OrthoDB" id="1376077at2"/>
<comment type="caution">
    <text evidence="1">The sequence shown here is derived from an EMBL/GenBank/DDBJ whole genome shotgun (WGS) entry which is preliminary data.</text>
</comment>
<protein>
    <submittedName>
        <fullName evidence="1">Uncharacterized protein</fullName>
    </submittedName>
</protein>
<proteinExistence type="predicted"/>
<reference evidence="1 2" key="1">
    <citation type="submission" date="2019-01" db="EMBL/GenBank/DDBJ databases">
        <title>Lacibacter sp. strain TTM-7.</title>
        <authorList>
            <person name="Chen W.-M."/>
        </authorList>
    </citation>
    <scope>NUCLEOTIDE SEQUENCE [LARGE SCALE GENOMIC DNA]</scope>
    <source>
        <strain evidence="1 2">TTM-7</strain>
    </source>
</reference>